<reference evidence="2" key="1">
    <citation type="journal article" date="2013" name="Genetics">
        <title>The draft genome and transcriptome of Panagrellus redivivus are shaped by the harsh demands of a free-living lifestyle.</title>
        <authorList>
            <person name="Srinivasan J."/>
            <person name="Dillman A.R."/>
            <person name="Macchietto M.G."/>
            <person name="Heikkinen L."/>
            <person name="Lakso M."/>
            <person name="Fracchia K.M."/>
            <person name="Antoshechkin I."/>
            <person name="Mortazavi A."/>
            <person name="Wong G."/>
            <person name="Sternberg P.W."/>
        </authorList>
    </citation>
    <scope>NUCLEOTIDE SEQUENCE [LARGE SCALE GENOMIC DNA]</scope>
    <source>
        <strain evidence="2">MT8872</strain>
    </source>
</reference>
<dbReference type="Proteomes" id="UP000492821">
    <property type="component" value="Unassembled WGS sequence"/>
</dbReference>
<keyword evidence="1" id="KW-0812">Transmembrane</keyword>
<keyword evidence="1" id="KW-1133">Transmembrane helix</keyword>
<evidence type="ECO:0000313" key="3">
    <source>
        <dbReference type="WBParaSite" id="Pan_g9488.t1"/>
    </source>
</evidence>
<sequence length="213" mass="24960">MSEPIEITDTLILHCETTEKYDRVIPRIRGSYNRLILHGHTTWQQIKQLWHPGVKQIRINATFEISSSEYVEFINFIKKQCRGIEYTFTIAYEANCPMDLLQKLYKAFRSYKAYEMELSKRFYDVFYGLRIPIHIFLNEFVLYLLVGIVYLVLYFSTDIDKMNTDNKGFLWSAVVITIGVIVTVRISFVPLADVKIGVKDKNFTKTVTQIMGK</sequence>
<evidence type="ECO:0000256" key="1">
    <source>
        <dbReference type="SAM" id="Phobius"/>
    </source>
</evidence>
<accession>A0A7E4WC26</accession>
<feature type="transmembrane region" description="Helical" evidence="1">
    <location>
        <begin position="140"/>
        <end position="157"/>
    </location>
</feature>
<dbReference type="WBParaSite" id="Pan_g9488.t1">
    <property type="protein sequence ID" value="Pan_g9488.t1"/>
    <property type="gene ID" value="Pan_g9488"/>
</dbReference>
<proteinExistence type="predicted"/>
<feature type="transmembrane region" description="Helical" evidence="1">
    <location>
        <begin position="169"/>
        <end position="192"/>
    </location>
</feature>
<keyword evidence="1" id="KW-0472">Membrane</keyword>
<evidence type="ECO:0000313" key="2">
    <source>
        <dbReference type="Proteomes" id="UP000492821"/>
    </source>
</evidence>
<protein>
    <submittedName>
        <fullName evidence="3">1-acyl-sn-glycerol-3-phosphate acyltransferase epsilon</fullName>
    </submittedName>
</protein>
<keyword evidence="2" id="KW-1185">Reference proteome</keyword>
<reference evidence="3" key="2">
    <citation type="submission" date="2020-10" db="UniProtKB">
        <authorList>
            <consortium name="WormBaseParasite"/>
        </authorList>
    </citation>
    <scope>IDENTIFICATION</scope>
</reference>
<dbReference type="AlphaFoldDB" id="A0A7E4WC26"/>
<organism evidence="2 3">
    <name type="scientific">Panagrellus redivivus</name>
    <name type="common">Microworm</name>
    <dbReference type="NCBI Taxonomy" id="6233"/>
    <lineage>
        <taxon>Eukaryota</taxon>
        <taxon>Metazoa</taxon>
        <taxon>Ecdysozoa</taxon>
        <taxon>Nematoda</taxon>
        <taxon>Chromadorea</taxon>
        <taxon>Rhabditida</taxon>
        <taxon>Tylenchina</taxon>
        <taxon>Panagrolaimomorpha</taxon>
        <taxon>Panagrolaimoidea</taxon>
        <taxon>Panagrolaimidae</taxon>
        <taxon>Panagrellus</taxon>
    </lineage>
</organism>
<name>A0A7E4WC26_PANRE</name>